<name>A0ABM4BTV2_HYDVU</name>
<proteinExistence type="predicted"/>
<evidence type="ECO:0000313" key="2">
    <source>
        <dbReference type="Proteomes" id="UP001652625"/>
    </source>
</evidence>
<feature type="compositionally biased region" description="Acidic residues" evidence="1">
    <location>
        <begin position="37"/>
        <end position="61"/>
    </location>
</feature>
<evidence type="ECO:0000313" key="3">
    <source>
        <dbReference type="RefSeq" id="XP_065652585.1"/>
    </source>
</evidence>
<keyword evidence="2" id="KW-1185">Reference proteome</keyword>
<protein>
    <submittedName>
        <fullName evidence="3">Uncharacterized protein LOC136079858</fullName>
    </submittedName>
</protein>
<gene>
    <name evidence="3" type="primary">LOC136079858</name>
</gene>
<sequence length="110" mass="12942">MAGSNIFFFSEDLDFMFLDIDQNLLDNEIEVNLNEALDESESEYNEETISESSEEIDEEENVKDNEHIESKVMEDNIQDLSESEEEIEKRVMILILTLMRCLLQKEVEKK</sequence>
<dbReference type="Proteomes" id="UP001652625">
    <property type="component" value="Chromosome 04"/>
</dbReference>
<organism evidence="2 3">
    <name type="scientific">Hydra vulgaris</name>
    <name type="common">Hydra</name>
    <name type="synonym">Hydra attenuata</name>
    <dbReference type="NCBI Taxonomy" id="6087"/>
    <lineage>
        <taxon>Eukaryota</taxon>
        <taxon>Metazoa</taxon>
        <taxon>Cnidaria</taxon>
        <taxon>Hydrozoa</taxon>
        <taxon>Hydroidolina</taxon>
        <taxon>Anthoathecata</taxon>
        <taxon>Aplanulata</taxon>
        <taxon>Hydridae</taxon>
        <taxon>Hydra</taxon>
    </lineage>
</organism>
<dbReference type="RefSeq" id="XP_065652585.1">
    <property type="nucleotide sequence ID" value="XM_065796513.1"/>
</dbReference>
<reference evidence="3" key="1">
    <citation type="submission" date="2025-08" db="UniProtKB">
        <authorList>
            <consortium name="RefSeq"/>
        </authorList>
    </citation>
    <scope>IDENTIFICATION</scope>
</reference>
<dbReference type="GeneID" id="136079858"/>
<feature type="region of interest" description="Disordered" evidence="1">
    <location>
        <begin position="37"/>
        <end position="80"/>
    </location>
</feature>
<evidence type="ECO:0000256" key="1">
    <source>
        <dbReference type="SAM" id="MobiDB-lite"/>
    </source>
</evidence>
<feature type="compositionally biased region" description="Basic and acidic residues" evidence="1">
    <location>
        <begin position="62"/>
        <end position="74"/>
    </location>
</feature>
<accession>A0ABM4BTV2</accession>